<feature type="compositionally biased region" description="Low complexity" evidence="9">
    <location>
        <begin position="214"/>
        <end position="226"/>
    </location>
</feature>
<sequence>MDKSTAVTDQKPAQKPKLSFSIDAILGNDDSGSARTPSPDPECRPASSCSATSDVSFASHDSDRSVSPSAAPAGRPVQSTLPAQWVPAHPYFQFAAAVHGSPTLPKLPSSVVLRKHKANRKPRTPFTSEQLLSLENKYREKQYLSIAERAEFSASLSLTETQVKIWFQNRRAKDKRLKEAELERQNRPLGPWCPSSGRAPGETPLQVPAAAQDSPGAPEASSSPSALLVTRRHGSAPAATPSLPVGDSRLHALSRPPRMTGMLFTPTNLPHPRPLWISQWPPAGRRRYRL</sequence>
<reference evidence="11 12" key="2">
    <citation type="submission" date="2019-01" db="EMBL/GenBank/DDBJ databases">
        <title>The decoding of complex shrimp genome reveals the adaptation for benthos swimmer, frequently molting mechanism and breeding impact on genome.</title>
        <authorList>
            <person name="Sun Y."/>
            <person name="Gao Y."/>
            <person name="Yu Y."/>
        </authorList>
    </citation>
    <scope>NUCLEOTIDE SEQUENCE [LARGE SCALE GENOMIC DNA]</scope>
    <source>
        <tissue evidence="11">Muscle</tissue>
    </source>
</reference>
<proteinExistence type="inferred from homology"/>
<dbReference type="STRING" id="6689.A0A423TW09"/>
<dbReference type="InterPro" id="IPR000047">
    <property type="entry name" value="HTH_motif"/>
</dbReference>
<reference evidence="11 12" key="1">
    <citation type="submission" date="2018-04" db="EMBL/GenBank/DDBJ databases">
        <authorList>
            <person name="Zhang X."/>
            <person name="Yuan J."/>
            <person name="Li F."/>
            <person name="Xiang J."/>
        </authorList>
    </citation>
    <scope>NUCLEOTIDE SEQUENCE [LARGE SCALE GENOMIC DNA]</scope>
    <source>
        <tissue evidence="11">Muscle</tissue>
    </source>
</reference>
<name>A0A423TW09_PENVA</name>
<dbReference type="GO" id="GO:0000981">
    <property type="term" value="F:DNA-binding transcription factor activity, RNA polymerase II-specific"/>
    <property type="evidence" value="ECO:0007669"/>
    <property type="project" value="InterPro"/>
</dbReference>
<evidence type="ECO:0000256" key="6">
    <source>
        <dbReference type="ARBA" id="ARBA00038425"/>
    </source>
</evidence>
<comment type="similarity">
    <text evidence="6">Belongs to the Msh homeobox family.</text>
</comment>
<dbReference type="InterPro" id="IPR001356">
    <property type="entry name" value="HD"/>
</dbReference>
<dbReference type="Pfam" id="PF00046">
    <property type="entry name" value="Homeodomain"/>
    <property type="match status" value="1"/>
</dbReference>
<protein>
    <recommendedName>
        <fullName evidence="10">Homeobox domain-containing protein</fullName>
    </recommendedName>
</protein>
<evidence type="ECO:0000256" key="4">
    <source>
        <dbReference type="ARBA" id="ARBA00023155"/>
    </source>
</evidence>
<dbReference type="InterPro" id="IPR009057">
    <property type="entry name" value="Homeodomain-like_sf"/>
</dbReference>
<keyword evidence="5 7" id="KW-0539">Nucleus</keyword>
<keyword evidence="12" id="KW-1185">Reference proteome</keyword>
<evidence type="ECO:0000256" key="9">
    <source>
        <dbReference type="SAM" id="MobiDB-lite"/>
    </source>
</evidence>
<evidence type="ECO:0000259" key="10">
    <source>
        <dbReference type="PROSITE" id="PS50071"/>
    </source>
</evidence>
<organism evidence="11 12">
    <name type="scientific">Penaeus vannamei</name>
    <name type="common">Whiteleg shrimp</name>
    <name type="synonym">Litopenaeus vannamei</name>
    <dbReference type="NCBI Taxonomy" id="6689"/>
    <lineage>
        <taxon>Eukaryota</taxon>
        <taxon>Metazoa</taxon>
        <taxon>Ecdysozoa</taxon>
        <taxon>Arthropoda</taxon>
        <taxon>Crustacea</taxon>
        <taxon>Multicrustacea</taxon>
        <taxon>Malacostraca</taxon>
        <taxon>Eumalacostraca</taxon>
        <taxon>Eucarida</taxon>
        <taxon>Decapoda</taxon>
        <taxon>Dendrobranchiata</taxon>
        <taxon>Penaeoidea</taxon>
        <taxon>Penaeidae</taxon>
        <taxon>Penaeus</taxon>
    </lineage>
</organism>
<dbReference type="PANTHER" id="PTHR24338">
    <property type="entry name" value="HOMEOBOX PROTEIN MSX"/>
    <property type="match status" value="1"/>
</dbReference>
<accession>A0A423TW09</accession>
<dbReference type="Gene3D" id="1.10.10.60">
    <property type="entry name" value="Homeodomain-like"/>
    <property type="match status" value="1"/>
</dbReference>
<keyword evidence="3 7" id="KW-0238">DNA-binding</keyword>
<dbReference type="InterPro" id="IPR050674">
    <property type="entry name" value="Msh_Homeobox_Regulators"/>
</dbReference>
<evidence type="ECO:0000256" key="3">
    <source>
        <dbReference type="ARBA" id="ARBA00023125"/>
    </source>
</evidence>
<feature type="compositionally biased region" description="Polar residues" evidence="9">
    <location>
        <begin position="47"/>
        <end position="56"/>
    </location>
</feature>
<evidence type="ECO:0000313" key="11">
    <source>
        <dbReference type="EMBL" id="ROT80649.1"/>
    </source>
</evidence>
<comment type="subcellular location">
    <subcellularLocation>
        <location evidence="1 7 8">Nucleus</location>
    </subcellularLocation>
</comment>
<dbReference type="PROSITE" id="PS00027">
    <property type="entry name" value="HOMEOBOX_1"/>
    <property type="match status" value="1"/>
</dbReference>
<dbReference type="GO" id="GO:0048598">
    <property type="term" value="P:embryonic morphogenesis"/>
    <property type="evidence" value="ECO:0007669"/>
    <property type="project" value="TreeGrafter"/>
</dbReference>
<dbReference type="SMART" id="SM00389">
    <property type="entry name" value="HOX"/>
    <property type="match status" value="1"/>
</dbReference>
<dbReference type="OrthoDB" id="6159439at2759"/>
<evidence type="ECO:0000256" key="5">
    <source>
        <dbReference type="ARBA" id="ARBA00023242"/>
    </source>
</evidence>
<feature type="region of interest" description="Disordered" evidence="9">
    <location>
        <begin position="181"/>
        <end position="253"/>
    </location>
</feature>
<dbReference type="PROSITE" id="PS50071">
    <property type="entry name" value="HOMEOBOX_2"/>
    <property type="match status" value="1"/>
</dbReference>
<dbReference type="PRINTS" id="PR00031">
    <property type="entry name" value="HTHREPRESSR"/>
</dbReference>
<keyword evidence="2" id="KW-0217">Developmental protein</keyword>
<dbReference type="AlphaFoldDB" id="A0A423TW09"/>
<evidence type="ECO:0000256" key="2">
    <source>
        <dbReference type="ARBA" id="ARBA00022473"/>
    </source>
</evidence>
<dbReference type="PRINTS" id="PR00024">
    <property type="entry name" value="HOMEOBOX"/>
</dbReference>
<dbReference type="Proteomes" id="UP000283509">
    <property type="component" value="Unassembled WGS sequence"/>
</dbReference>
<dbReference type="SUPFAM" id="SSF46689">
    <property type="entry name" value="Homeodomain-like"/>
    <property type="match status" value="1"/>
</dbReference>
<evidence type="ECO:0000256" key="8">
    <source>
        <dbReference type="RuleBase" id="RU000682"/>
    </source>
</evidence>
<feature type="DNA-binding region" description="Homeobox" evidence="7">
    <location>
        <begin position="119"/>
        <end position="178"/>
    </location>
</feature>
<feature type="region of interest" description="Disordered" evidence="9">
    <location>
        <begin position="1"/>
        <end position="78"/>
    </location>
</feature>
<evidence type="ECO:0000256" key="1">
    <source>
        <dbReference type="ARBA" id="ARBA00004123"/>
    </source>
</evidence>
<dbReference type="InterPro" id="IPR017970">
    <property type="entry name" value="Homeobox_CS"/>
</dbReference>
<dbReference type="CDD" id="cd00086">
    <property type="entry name" value="homeodomain"/>
    <property type="match status" value="1"/>
</dbReference>
<dbReference type="GO" id="GO:0005634">
    <property type="term" value="C:nucleus"/>
    <property type="evidence" value="ECO:0007669"/>
    <property type="project" value="UniProtKB-SubCell"/>
</dbReference>
<evidence type="ECO:0000256" key="7">
    <source>
        <dbReference type="PROSITE-ProRule" id="PRU00108"/>
    </source>
</evidence>
<dbReference type="EMBL" id="QCYY01001095">
    <property type="protein sequence ID" value="ROT80649.1"/>
    <property type="molecule type" value="Genomic_DNA"/>
</dbReference>
<keyword evidence="4 7" id="KW-0371">Homeobox</keyword>
<comment type="caution">
    <text evidence="11">The sequence shown here is derived from an EMBL/GenBank/DDBJ whole genome shotgun (WGS) entry which is preliminary data.</text>
</comment>
<feature type="domain" description="Homeobox" evidence="10">
    <location>
        <begin position="117"/>
        <end position="177"/>
    </location>
</feature>
<evidence type="ECO:0000313" key="12">
    <source>
        <dbReference type="Proteomes" id="UP000283509"/>
    </source>
</evidence>
<dbReference type="PANTHER" id="PTHR24338:SF0">
    <property type="entry name" value="MUSCLE SEGMENTATION HOMEOBOX"/>
    <property type="match status" value="1"/>
</dbReference>
<dbReference type="GO" id="GO:0000977">
    <property type="term" value="F:RNA polymerase II transcription regulatory region sequence-specific DNA binding"/>
    <property type="evidence" value="ECO:0007669"/>
    <property type="project" value="TreeGrafter"/>
</dbReference>
<gene>
    <name evidence="11" type="ORF">C7M84_000616</name>
</gene>
<dbReference type="InterPro" id="IPR020479">
    <property type="entry name" value="HD_metazoa"/>
</dbReference>